<dbReference type="PROSITE" id="PS51165">
    <property type="entry name" value="THUMP"/>
    <property type="match status" value="1"/>
</dbReference>
<dbReference type="Pfam" id="PF02926">
    <property type="entry name" value="THUMP"/>
    <property type="match status" value="1"/>
</dbReference>
<evidence type="ECO:0000256" key="1">
    <source>
        <dbReference type="PROSITE-ProRule" id="PRU00529"/>
    </source>
</evidence>
<dbReference type="PANTHER" id="PTHR13452">
    <property type="entry name" value="THUMP DOMAIN CONTAINING PROTEIN 1-RELATED"/>
    <property type="match status" value="1"/>
</dbReference>
<keyword evidence="5" id="KW-1185">Reference proteome</keyword>
<dbReference type="SUPFAM" id="SSF143437">
    <property type="entry name" value="THUMP domain-like"/>
    <property type="match status" value="1"/>
</dbReference>
<dbReference type="Gene3D" id="3.30.2300.10">
    <property type="entry name" value="THUMP superfamily"/>
    <property type="match status" value="1"/>
</dbReference>
<organism evidence="4 5">
    <name type="scientific">Dorcoceras hygrometricum</name>
    <dbReference type="NCBI Taxonomy" id="472368"/>
    <lineage>
        <taxon>Eukaryota</taxon>
        <taxon>Viridiplantae</taxon>
        <taxon>Streptophyta</taxon>
        <taxon>Embryophyta</taxon>
        <taxon>Tracheophyta</taxon>
        <taxon>Spermatophyta</taxon>
        <taxon>Magnoliopsida</taxon>
        <taxon>eudicotyledons</taxon>
        <taxon>Gunneridae</taxon>
        <taxon>Pentapetalae</taxon>
        <taxon>asterids</taxon>
        <taxon>lamiids</taxon>
        <taxon>Lamiales</taxon>
        <taxon>Gesneriaceae</taxon>
        <taxon>Didymocarpoideae</taxon>
        <taxon>Trichosporeae</taxon>
        <taxon>Loxocarpinae</taxon>
        <taxon>Dorcoceras</taxon>
    </lineage>
</organism>
<reference evidence="4 5" key="1">
    <citation type="journal article" date="2015" name="Proc. Natl. Acad. Sci. U.S.A.">
        <title>The resurrection genome of Boea hygrometrica: A blueprint for survival of dehydration.</title>
        <authorList>
            <person name="Xiao L."/>
            <person name="Yang G."/>
            <person name="Zhang L."/>
            <person name="Yang X."/>
            <person name="Zhao S."/>
            <person name="Ji Z."/>
            <person name="Zhou Q."/>
            <person name="Hu M."/>
            <person name="Wang Y."/>
            <person name="Chen M."/>
            <person name="Xu Y."/>
            <person name="Jin H."/>
            <person name="Xiao X."/>
            <person name="Hu G."/>
            <person name="Bao F."/>
            <person name="Hu Y."/>
            <person name="Wan P."/>
            <person name="Li L."/>
            <person name="Deng X."/>
            <person name="Kuang T."/>
            <person name="Xiang C."/>
            <person name="Zhu J.K."/>
            <person name="Oliver M.J."/>
            <person name="He Y."/>
        </authorList>
    </citation>
    <scope>NUCLEOTIDE SEQUENCE [LARGE SCALE GENOMIC DNA]</scope>
    <source>
        <strain evidence="5">cv. XS01</strain>
    </source>
</reference>
<proteinExistence type="predicted"/>
<dbReference type="Proteomes" id="UP000250235">
    <property type="component" value="Unassembled WGS sequence"/>
</dbReference>
<dbReference type="GO" id="GO:0003723">
    <property type="term" value="F:RNA binding"/>
    <property type="evidence" value="ECO:0007669"/>
    <property type="project" value="UniProtKB-UniRule"/>
</dbReference>
<dbReference type="GO" id="GO:0006400">
    <property type="term" value="P:tRNA modification"/>
    <property type="evidence" value="ECO:0007669"/>
    <property type="project" value="InterPro"/>
</dbReference>
<feature type="compositionally biased region" description="Basic and acidic residues" evidence="2">
    <location>
        <begin position="174"/>
        <end position="193"/>
    </location>
</feature>
<evidence type="ECO:0000256" key="2">
    <source>
        <dbReference type="SAM" id="MobiDB-lite"/>
    </source>
</evidence>
<protein>
    <submittedName>
        <fullName evidence="4">THUMP domain-containing protein 1</fullName>
    </submittedName>
</protein>
<evidence type="ECO:0000313" key="5">
    <source>
        <dbReference type="Proteomes" id="UP000250235"/>
    </source>
</evidence>
<feature type="domain" description="THUMP" evidence="3">
    <location>
        <begin position="321"/>
        <end position="427"/>
    </location>
</feature>
<dbReference type="SMART" id="SM00981">
    <property type="entry name" value="THUMP"/>
    <property type="match status" value="1"/>
</dbReference>
<dbReference type="PANTHER" id="PTHR13452:SF10">
    <property type="entry name" value="THUMP DOMAIN-CONTAINING PROTEIN 1"/>
    <property type="match status" value="1"/>
</dbReference>
<gene>
    <name evidence="4" type="ORF">F511_12212</name>
</gene>
<evidence type="ECO:0000259" key="3">
    <source>
        <dbReference type="PROSITE" id="PS51165"/>
    </source>
</evidence>
<name>A0A2Z7B9U2_9LAMI</name>
<evidence type="ECO:0000313" key="4">
    <source>
        <dbReference type="EMBL" id="KZV28686.1"/>
    </source>
</evidence>
<keyword evidence="1" id="KW-0694">RNA-binding</keyword>
<feature type="region of interest" description="Disordered" evidence="2">
    <location>
        <begin position="158"/>
        <end position="236"/>
    </location>
</feature>
<dbReference type="InterPro" id="IPR040183">
    <property type="entry name" value="THUMPD1-like"/>
</dbReference>
<dbReference type="EMBL" id="KV010031">
    <property type="protein sequence ID" value="KZV28686.1"/>
    <property type="molecule type" value="Genomic_DNA"/>
</dbReference>
<dbReference type="CDD" id="cd11717">
    <property type="entry name" value="THUMP_THUMPD1_like"/>
    <property type="match status" value="1"/>
</dbReference>
<dbReference type="InterPro" id="IPR004114">
    <property type="entry name" value="THUMP_dom"/>
</dbReference>
<dbReference type="OrthoDB" id="367221at2759"/>
<feature type="compositionally biased region" description="Low complexity" evidence="2">
    <location>
        <begin position="53"/>
        <end position="76"/>
    </location>
</feature>
<feature type="compositionally biased region" description="Basic residues" evidence="2">
    <location>
        <begin position="77"/>
        <end position="95"/>
    </location>
</feature>
<dbReference type="FunFam" id="3.30.2300.10:FF:000001">
    <property type="entry name" value="THUMP domain-containing protein 1"/>
    <property type="match status" value="1"/>
</dbReference>
<feature type="region of interest" description="Disordered" evidence="2">
    <location>
        <begin position="36"/>
        <end position="96"/>
    </location>
</feature>
<dbReference type="AlphaFoldDB" id="A0A2Z7B9U2"/>
<accession>A0A2Z7B9U2</accession>
<sequence length="445" mass="49742">MSQIIAELRISSRAEKRRWSFVDQIRRRVEHSNLRGNDLTKVPAQHTPSRRVSASSAIHLGSSSMATENKSKPNSHPNKKRKHYLPHNRPVKKGTHPLCPGVQGFFITCDGGREHQASNEAINVIDSFYEEVVEGIVSEVEKLKPVVKPLNKITKFSYSESSSSDGEGDDDENKETGDGGQKDGDELQRKNEDEPVIAVNFDSRDKPGPHNEDDASIDKKTHETEEKSEDYLNQEAEAVVPPVKKLCVRTDRSQSGNGLSDKVERKSVDQLIEAEVAELGDKGKRRFSKLDPGCNGVAFIQMRKRDGDPSPKDIIQHMMTSLASTRKHMSRFLLRILPIEITCYASDEEIRRAIKPLVDKYFPEETQTPVKFAVLYEARANTGIDRAKIIGAVAKSVPPPHKVDLGSPDLSILVQIVKTVCLIGVAERYKELAKYNMRQLTSPTT</sequence>
<feature type="compositionally biased region" description="Basic and acidic residues" evidence="2">
    <location>
        <begin position="202"/>
        <end position="225"/>
    </location>
</feature>